<keyword evidence="3" id="KW-1185">Reference proteome</keyword>
<dbReference type="GO" id="GO:0003676">
    <property type="term" value="F:nucleic acid binding"/>
    <property type="evidence" value="ECO:0007669"/>
    <property type="project" value="InterPro"/>
</dbReference>
<organism evidence="2 3">
    <name type="scientific">Strigamia maritima</name>
    <name type="common">European centipede</name>
    <name type="synonym">Geophilus maritimus</name>
    <dbReference type="NCBI Taxonomy" id="126957"/>
    <lineage>
        <taxon>Eukaryota</taxon>
        <taxon>Metazoa</taxon>
        <taxon>Ecdysozoa</taxon>
        <taxon>Arthropoda</taxon>
        <taxon>Myriapoda</taxon>
        <taxon>Chilopoda</taxon>
        <taxon>Pleurostigmophora</taxon>
        <taxon>Geophilomorpha</taxon>
        <taxon>Linotaeniidae</taxon>
        <taxon>Strigamia</taxon>
    </lineage>
</organism>
<dbReference type="Gene3D" id="3.30.420.10">
    <property type="entry name" value="Ribonuclease H-like superfamily/Ribonuclease H"/>
    <property type="match status" value="1"/>
</dbReference>
<dbReference type="AlphaFoldDB" id="T1J9W9"/>
<reference evidence="3" key="1">
    <citation type="submission" date="2011-05" db="EMBL/GenBank/DDBJ databases">
        <authorList>
            <person name="Richards S.R."/>
            <person name="Qu J."/>
            <person name="Jiang H."/>
            <person name="Jhangiani S.N."/>
            <person name="Agravi P."/>
            <person name="Goodspeed R."/>
            <person name="Gross S."/>
            <person name="Mandapat C."/>
            <person name="Jackson L."/>
            <person name="Mathew T."/>
            <person name="Pu L."/>
            <person name="Thornton R."/>
            <person name="Saada N."/>
            <person name="Wilczek-Boney K.B."/>
            <person name="Lee S."/>
            <person name="Kovar C."/>
            <person name="Wu Y."/>
            <person name="Scherer S.E."/>
            <person name="Worley K.C."/>
            <person name="Muzny D.M."/>
            <person name="Gibbs R."/>
        </authorList>
    </citation>
    <scope>NUCLEOTIDE SEQUENCE</scope>
    <source>
        <strain evidence="3">Brora</strain>
    </source>
</reference>
<sequence length="163" mass="18637">MNRKDGKGRNADKFWYEFKAQTNERYKNRMDDHSAYEIRTLNSNDQNGARSDFGVYWGPKLGEYIFVQGANVSETNKAEIEAAIRSVSEAKGTRLRRDPTDNCQQKFLNNWIPVTNKPVKNRADYDDLKTASNGFKDNNRHLLGDSGNAATDRSAKRGILKRN</sequence>
<dbReference type="InterPro" id="IPR012337">
    <property type="entry name" value="RNaseH-like_sf"/>
</dbReference>
<dbReference type="PhylomeDB" id="T1J9W9"/>
<dbReference type="EnsemblMetazoa" id="SMAR010520-RA">
    <property type="protein sequence ID" value="SMAR010520-PA"/>
    <property type="gene ID" value="SMAR010520"/>
</dbReference>
<evidence type="ECO:0000313" key="3">
    <source>
        <dbReference type="Proteomes" id="UP000014500"/>
    </source>
</evidence>
<dbReference type="EMBL" id="JH431979">
    <property type="status" value="NOT_ANNOTATED_CDS"/>
    <property type="molecule type" value="Genomic_DNA"/>
</dbReference>
<feature type="region of interest" description="Disordered" evidence="1">
    <location>
        <begin position="136"/>
        <end position="163"/>
    </location>
</feature>
<dbReference type="HOGENOM" id="CLU_1629161_0_0_1"/>
<name>T1J9W9_STRMM</name>
<dbReference type="SUPFAM" id="SSF53098">
    <property type="entry name" value="Ribonuclease H-like"/>
    <property type="match status" value="1"/>
</dbReference>
<dbReference type="InterPro" id="IPR036397">
    <property type="entry name" value="RNaseH_sf"/>
</dbReference>
<accession>T1J9W9</accession>
<evidence type="ECO:0000256" key="1">
    <source>
        <dbReference type="SAM" id="MobiDB-lite"/>
    </source>
</evidence>
<dbReference type="Proteomes" id="UP000014500">
    <property type="component" value="Unassembled WGS sequence"/>
</dbReference>
<proteinExistence type="predicted"/>
<protein>
    <submittedName>
        <fullName evidence="2">Uncharacterized protein</fullName>
    </submittedName>
</protein>
<reference evidence="2" key="2">
    <citation type="submission" date="2015-02" db="UniProtKB">
        <authorList>
            <consortium name="EnsemblMetazoa"/>
        </authorList>
    </citation>
    <scope>IDENTIFICATION</scope>
</reference>
<evidence type="ECO:0000313" key="2">
    <source>
        <dbReference type="EnsemblMetazoa" id="SMAR010520-PA"/>
    </source>
</evidence>